<name>A0ABD6EEY6_9BILA</name>
<accession>A0ABD6EEY6</accession>
<evidence type="ECO:0000256" key="1">
    <source>
        <dbReference type="SAM" id="SignalP"/>
    </source>
</evidence>
<comment type="caution">
    <text evidence="2">The sequence shown here is derived from an EMBL/GenBank/DDBJ whole genome shotgun (WGS) entry which is preliminary data.</text>
</comment>
<evidence type="ECO:0000313" key="3">
    <source>
        <dbReference type="Proteomes" id="UP001608902"/>
    </source>
</evidence>
<dbReference type="PANTHER" id="PTHR33539">
    <property type="entry name" value="UPF0764 PROTEIN C16ORF89"/>
    <property type="match status" value="1"/>
</dbReference>
<protein>
    <submittedName>
        <fullName evidence="2">Uncharacterized protein</fullName>
    </submittedName>
</protein>
<keyword evidence="1" id="KW-0732">Signal</keyword>
<feature type="chain" id="PRO_5044844073" evidence="1">
    <location>
        <begin position="27"/>
        <end position="199"/>
    </location>
</feature>
<dbReference type="InterPro" id="IPR031751">
    <property type="entry name" value="DUF4735"/>
</dbReference>
<dbReference type="AlphaFoldDB" id="A0ABD6EEY6"/>
<organism evidence="2 3">
    <name type="scientific">Gnathostoma spinigerum</name>
    <dbReference type="NCBI Taxonomy" id="75299"/>
    <lineage>
        <taxon>Eukaryota</taxon>
        <taxon>Metazoa</taxon>
        <taxon>Ecdysozoa</taxon>
        <taxon>Nematoda</taxon>
        <taxon>Chromadorea</taxon>
        <taxon>Rhabditida</taxon>
        <taxon>Spirurina</taxon>
        <taxon>Gnathostomatomorpha</taxon>
        <taxon>Gnathostomatoidea</taxon>
        <taxon>Gnathostomatidae</taxon>
        <taxon>Gnathostoma</taxon>
    </lineage>
</organism>
<dbReference type="Pfam" id="PF15882">
    <property type="entry name" value="DUF4735"/>
    <property type="match status" value="1"/>
</dbReference>
<gene>
    <name evidence="2" type="ORF">AB6A40_001604</name>
</gene>
<proteinExistence type="predicted"/>
<sequence length="199" mass="23034">MINTATRVSLARLVALILNALYGVEKYYETHHKSLNVDGFFGLRIIEGQLDMLYKDLHSVGIDQKVLEEIRNLSAKACSIAELSVPYLQEKQPKYFFKFQSLLSRPYTFKWRQLQTDRRYIWNNDELLPTNPVNTLYVSEEDQSDRCFAELLSKKLPDGHLRAVCNISDLCMEKMVHTRGLSGYRLTHQVLFASISLLV</sequence>
<keyword evidence="3" id="KW-1185">Reference proteome</keyword>
<dbReference type="PANTHER" id="PTHR33539:SF1">
    <property type="entry name" value="UPF0764 PROTEIN C16ORF89"/>
    <property type="match status" value="1"/>
</dbReference>
<evidence type="ECO:0000313" key="2">
    <source>
        <dbReference type="EMBL" id="MFH4974895.1"/>
    </source>
</evidence>
<dbReference type="EMBL" id="JBGFUD010000612">
    <property type="protein sequence ID" value="MFH4974895.1"/>
    <property type="molecule type" value="Genomic_DNA"/>
</dbReference>
<feature type="signal peptide" evidence="1">
    <location>
        <begin position="1"/>
        <end position="26"/>
    </location>
</feature>
<reference evidence="2 3" key="1">
    <citation type="submission" date="2024-08" db="EMBL/GenBank/DDBJ databases">
        <title>Gnathostoma spinigerum genome.</title>
        <authorList>
            <person name="Gonzalez-Bertolin B."/>
            <person name="Monzon S."/>
            <person name="Zaballos A."/>
            <person name="Jimenez P."/>
            <person name="Dekumyoy P."/>
            <person name="Varona S."/>
            <person name="Cuesta I."/>
            <person name="Sumanam S."/>
            <person name="Adisakwattana P."/>
            <person name="Gasser R.B."/>
            <person name="Hernandez-Gonzalez A."/>
            <person name="Young N.D."/>
            <person name="Perteguer M.J."/>
        </authorList>
    </citation>
    <scope>NUCLEOTIDE SEQUENCE [LARGE SCALE GENOMIC DNA]</scope>
    <source>
        <strain evidence="2">AL3</strain>
        <tissue evidence="2">Liver</tissue>
    </source>
</reference>
<dbReference type="Proteomes" id="UP001608902">
    <property type="component" value="Unassembled WGS sequence"/>
</dbReference>